<proteinExistence type="inferred from homology"/>
<comment type="similarity">
    <text evidence="1 6 7">Belongs to the triosephosphate isomerase family.</text>
</comment>
<dbReference type="InterPro" id="IPR022896">
    <property type="entry name" value="TrioseP_Isoase_bac/euk"/>
</dbReference>
<comment type="pathway">
    <text evidence="6 7">Carbohydrate degradation; glycolysis; D-glyceraldehyde 3-phosphate from glycerone phosphate: step 1/1.</text>
</comment>
<feature type="binding site" evidence="6">
    <location>
        <begin position="9"/>
        <end position="11"/>
    </location>
    <ligand>
        <name>substrate</name>
    </ligand>
</feature>
<dbReference type="SUPFAM" id="SSF51351">
    <property type="entry name" value="Triosephosphate isomerase (TIM)"/>
    <property type="match status" value="1"/>
</dbReference>
<comment type="pathway">
    <text evidence="6 7">Carbohydrate biosynthesis; gluconeogenesis.</text>
</comment>
<dbReference type="InterPro" id="IPR035990">
    <property type="entry name" value="TIM_sf"/>
</dbReference>
<evidence type="ECO:0000256" key="5">
    <source>
        <dbReference type="ARBA" id="ARBA00023235"/>
    </source>
</evidence>
<evidence type="ECO:0000313" key="9">
    <source>
        <dbReference type="Proteomes" id="UP001172142"/>
    </source>
</evidence>
<accession>A0ABT8NH97</accession>
<dbReference type="InterPro" id="IPR013785">
    <property type="entry name" value="Aldolase_TIM"/>
</dbReference>
<evidence type="ECO:0000256" key="4">
    <source>
        <dbReference type="ARBA" id="ARBA00023152"/>
    </source>
</evidence>
<comment type="subunit">
    <text evidence="6 7">Homodimer.</text>
</comment>
<dbReference type="EC" id="5.3.1.1" evidence="6 7"/>
<comment type="catalytic activity">
    <reaction evidence="6 7">
        <text>D-glyceraldehyde 3-phosphate = dihydroxyacetone phosphate</text>
        <dbReference type="Rhea" id="RHEA:18585"/>
        <dbReference type="ChEBI" id="CHEBI:57642"/>
        <dbReference type="ChEBI" id="CHEBI:59776"/>
        <dbReference type="EC" id="5.3.1.1"/>
    </reaction>
</comment>
<feature type="binding site" evidence="6">
    <location>
        <begin position="234"/>
        <end position="235"/>
    </location>
    <ligand>
        <name>substrate</name>
    </ligand>
</feature>
<keyword evidence="5 6" id="KW-0413">Isomerase</keyword>
<dbReference type="EMBL" id="JAUJWU010000006">
    <property type="protein sequence ID" value="MDN7247271.1"/>
    <property type="molecule type" value="Genomic_DNA"/>
</dbReference>
<dbReference type="InterPro" id="IPR000652">
    <property type="entry name" value="Triosephosphate_isomerase"/>
</dbReference>
<feature type="binding site" evidence="6">
    <location>
        <position position="213"/>
    </location>
    <ligand>
        <name>substrate</name>
    </ligand>
</feature>
<dbReference type="PROSITE" id="PS51440">
    <property type="entry name" value="TIM_2"/>
    <property type="match status" value="1"/>
</dbReference>
<evidence type="ECO:0000256" key="6">
    <source>
        <dbReference type="HAMAP-Rule" id="MF_00147"/>
    </source>
</evidence>
<protein>
    <recommendedName>
        <fullName evidence="6 7">Triosephosphate isomerase</fullName>
        <shortName evidence="6">TIM</shortName>
        <shortName evidence="6">TPI</shortName>
        <ecNumber evidence="6 7">5.3.1.1</ecNumber>
    </recommendedName>
    <alternativeName>
        <fullName evidence="6">Triose-phosphate isomerase</fullName>
    </alternativeName>
</protein>
<keyword evidence="4 6" id="KW-0324">Glycolysis</keyword>
<dbReference type="PANTHER" id="PTHR21139:SF42">
    <property type="entry name" value="TRIOSEPHOSPHATE ISOMERASE"/>
    <property type="match status" value="1"/>
</dbReference>
<comment type="caution">
    <text evidence="8">The sequence shown here is derived from an EMBL/GenBank/DDBJ whole genome shotgun (WGS) entry which is preliminary data.</text>
</comment>
<comment type="function">
    <text evidence="6">Involved in the gluconeogenesis. Catalyzes stereospecifically the conversion of dihydroxyacetone phosphate (DHAP) to D-glyceraldehyde-3-phosphate (G3P).</text>
</comment>
<dbReference type="Pfam" id="PF00121">
    <property type="entry name" value="TIM"/>
    <property type="match status" value="1"/>
</dbReference>
<dbReference type="RefSeq" id="WP_301857527.1">
    <property type="nucleotide sequence ID" value="NZ_JAUJWU010000006.1"/>
</dbReference>
<feature type="binding site" evidence="6">
    <location>
        <position position="173"/>
    </location>
    <ligand>
        <name>substrate</name>
    </ligand>
</feature>
<dbReference type="CDD" id="cd00311">
    <property type="entry name" value="TIM"/>
    <property type="match status" value="1"/>
</dbReference>
<evidence type="ECO:0000256" key="7">
    <source>
        <dbReference type="RuleBase" id="RU363013"/>
    </source>
</evidence>
<organism evidence="8 9">
    <name type="scientific">Planococcus shenhongbingii</name>
    <dbReference type="NCBI Taxonomy" id="3058398"/>
    <lineage>
        <taxon>Bacteria</taxon>
        <taxon>Bacillati</taxon>
        <taxon>Bacillota</taxon>
        <taxon>Bacilli</taxon>
        <taxon>Bacillales</taxon>
        <taxon>Caryophanaceae</taxon>
        <taxon>Planococcus</taxon>
    </lineage>
</organism>
<dbReference type="HAMAP" id="MF_00147_B">
    <property type="entry name" value="TIM_B"/>
    <property type="match status" value="1"/>
</dbReference>
<comment type="subcellular location">
    <subcellularLocation>
        <location evidence="6 7">Cytoplasm</location>
    </subcellularLocation>
</comment>
<keyword evidence="3 6" id="KW-0963">Cytoplasm</keyword>
<dbReference type="Gene3D" id="3.20.20.70">
    <property type="entry name" value="Aldolase class I"/>
    <property type="match status" value="1"/>
</dbReference>
<dbReference type="PANTHER" id="PTHR21139">
    <property type="entry name" value="TRIOSEPHOSPHATE ISOMERASE"/>
    <property type="match status" value="1"/>
</dbReference>
<evidence type="ECO:0000313" key="8">
    <source>
        <dbReference type="EMBL" id="MDN7247271.1"/>
    </source>
</evidence>
<dbReference type="PROSITE" id="PS00171">
    <property type="entry name" value="TIM_1"/>
    <property type="match status" value="1"/>
</dbReference>
<evidence type="ECO:0000256" key="3">
    <source>
        <dbReference type="ARBA" id="ARBA00022490"/>
    </source>
</evidence>
<keyword evidence="2 6" id="KW-0312">Gluconeogenesis</keyword>
<dbReference type="GO" id="GO:0004807">
    <property type="term" value="F:triose-phosphate isomerase activity"/>
    <property type="evidence" value="ECO:0007669"/>
    <property type="project" value="UniProtKB-EC"/>
</dbReference>
<gene>
    <name evidence="6 8" type="primary">tpiA</name>
    <name evidence="8" type="ORF">QWY13_17465</name>
</gene>
<keyword evidence="9" id="KW-1185">Reference proteome</keyword>
<evidence type="ECO:0000256" key="1">
    <source>
        <dbReference type="ARBA" id="ARBA00007422"/>
    </source>
</evidence>
<dbReference type="NCBIfam" id="TIGR00419">
    <property type="entry name" value="tim"/>
    <property type="match status" value="1"/>
</dbReference>
<sequence>MRKPIIAGNWKMYKTLSEAKEFVEEVKGLVPDADKVDSVICAPALYLQQLVASTESSSLQIGAQTMHEEKEGAFTGEISAAQLAGIKVNYVIIGHSERRQYFNETDQSVNKKVHAAFENGLTPIMCVGETLEQRENGETGSVVEAQVEAGLAGLSEQQAGQLVIAYEPIWAIGTGKTATAQDANEVCGIIRNKVASLFNDGIAQQVRIQYGGSVKPANIEELLGMEHIDGALVGGASLETDSFVKLLEAGSHA</sequence>
<feature type="active site" description="Proton acceptor" evidence="6">
    <location>
        <position position="167"/>
    </location>
</feature>
<reference evidence="8 9" key="1">
    <citation type="submission" date="2023-07" db="EMBL/GenBank/DDBJ databases">
        <title>Novel species in genus Planococcus.</title>
        <authorList>
            <person name="Ning S."/>
        </authorList>
    </citation>
    <scope>NUCLEOTIDE SEQUENCE [LARGE SCALE GENOMIC DNA]</scope>
    <source>
        <strain evidence="8 9">N017</strain>
    </source>
</reference>
<dbReference type="InterPro" id="IPR020861">
    <property type="entry name" value="Triosephosphate_isomerase_AS"/>
</dbReference>
<name>A0ABT8NH97_9BACL</name>
<dbReference type="Proteomes" id="UP001172142">
    <property type="component" value="Unassembled WGS sequence"/>
</dbReference>
<evidence type="ECO:0000256" key="2">
    <source>
        <dbReference type="ARBA" id="ARBA00022432"/>
    </source>
</evidence>
<feature type="active site" description="Electrophile" evidence="6">
    <location>
        <position position="95"/>
    </location>
</feature>